<sequence>MLFMNPCSYYFDRNQYGFSANMVKRYLGRISQTDQHLGNQSGKAPTTDLLRALNELPVYDSWAK</sequence>
<gene>
    <name evidence="1" type="ORF">SAMN02745217_04136</name>
</gene>
<evidence type="ECO:0000313" key="1">
    <source>
        <dbReference type="EMBL" id="SHO53458.1"/>
    </source>
</evidence>
<dbReference type="EMBL" id="FRFD01000013">
    <property type="protein sequence ID" value="SHO53458.1"/>
    <property type="molecule type" value="Genomic_DNA"/>
</dbReference>
<evidence type="ECO:0000313" key="2">
    <source>
        <dbReference type="Proteomes" id="UP000184612"/>
    </source>
</evidence>
<proteinExistence type="predicted"/>
<keyword evidence="2" id="KW-1185">Reference proteome</keyword>
<dbReference type="Proteomes" id="UP000184612">
    <property type="component" value="Unassembled WGS sequence"/>
</dbReference>
<name>A0A1M7YLI6_9FIRM</name>
<organism evidence="1 2">
    <name type="scientific">Anaerocolumna xylanovorans DSM 12503</name>
    <dbReference type="NCBI Taxonomy" id="1121345"/>
    <lineage>
        <taxon>Bacteria</taxon>
        <taxon>Bacillati</taxon>
        <taxon>Bacillota</taxon>
        <taxon>Clostridia</taxon>
        <taxon>Lachnospirales</taxon>
        <taxon>Lachnospiraceae</taxon>
        <taxon>Anaerocolumna</taxon>
    </lineage>
</organism>
<dbReference type="AlphaFoldDB" id="A0A1M7YLI6"/>
<protein>
    <submittedName>
        <fullName evidence="1">Uncharacterized protein</fullName>
    </submittedName>
</protein>
<reference evidence="1 2" key="1">
    <citation type="submission" date="2016-12" db="EMBL/GenBank/DDBJ databases">
        <authorList>
            <person name="Song W.-J."/>
            <person name="Kurnit D.M."/>
        </authorList>
    </citation>
    <scope>NUCLEOTIDE SEQUENCE [LARGE SCALE GENOMIC DNA]</scope>
    <source>
        <strain evidence="1 2">DSM 12503</strain>
    </source>
</reference>
<accession>A0A1M7YLI6</accession>
<dbReference type="RefSeq" id="WP_139243475.1">
    <property type="nucleotide sequence ID" value="NZ_FRFD01000013.1"/>
</dbReference>